<dbReference type="InterPro" id="IPR025875">
    <property type="entry name" value="Leu-rich_rpt_4"/>
</dbReference>
<evidence type="ECO:0000313" key="4">
    <source>
        <dbReference type="EMBL" id="GKV21437.1"/>
    </source>
</evidence>
<evidence type="ECO:0000256" key="3">
    <source>
        <dbReference type="SAM" id="MobiDB-lite"/>
    </source>
</evidence>
<evidence type="ECO:0000313" key="5">
    <source>
        <dbReference type="Proteomes" id="UP001054252"/>
    </source>
</evidence>
<dbReference type="AlphaFoldDB" id="A0AAV5K9U2"/>
<dbReference type="SMART" id="SM00369">
    <property type="entry name" value="LRR_TYP"/>
    <property type="match status" value="3"/>
</dbReference>
<keyword evidence="2" id="KW-0677">Repeat</keyword>
<comment type="caution">
    <text evidence="4">The sequence shown here is derived from an EMBL/GenBank/DDBJ whole genome shotgun (WGS) entry which is preliminary data.</text>
</comment>
<accession>A0AAV5K9U2</accession>
<dbReference type="SMART" id="SM00365">
    <property type="entry name" value="LRR_SD22"/>
    <property type="match status" value="4"/>
</dbReference>
<dbReference type="PANTHER" id="PTHR15454">
    <property type="entry name" value="NISCHARIN RELATED"/>
    <property type="match status" value="1"/>
</dbReference>
<keyword evidence="5" id="KW-1185">Reference proteome</keyword>
<protein>
    <recommendedName>
        <fullName evidence="6">Leucine-rich repeat family protein</fullName>
    </recommendedName>
</protein>
<dbReference type="InterPro" id="IPR032675">
    <property type="entry name" value="LRR_dom_sf"/>
</dbReference>
<dbReference type="Pfam" id="PF13855">
    <property type="entry name" value="LRR_8"/>
    <property type="match status" value="1"/>
</dbReference>
<evidence type="ECO:0000256" key="1">
    <source>
        <dbReference type="ARBA" id="ARBA00022614"/>
    </source>
</evidence>
<dbReference type="SUPFAM" id="SSF52075">
    <property type="entry name" value="Outer arm dynein light chain 1"/>
    <property type="match status" value="1"/>
</dbReference>
<dbReference type="PANTHER" id="PTHR15454:SF7">
    <property type="entry name" value="OS07G0106100 PROTEIN"/>
    <property type="match status" value="1"/>
</dbReference>
<feature type="compositionally biased region" description="Polar residues" evidence="3">
    <location>
        <begin position="623"/>
        <end position="635"/>
    </location>
</feature>
<gene>
    <name evidence="4" type="ORF">SLEP1_g31416</name>
</gene>
<dbReference type="FunFam" id="3.80.10.10:FF:000320">
    <property type="entry name" value="Protein phosphatase 1 regulatory subunit pprA"/>
    <property type="match status" value="1"/>
</dbReference>
<name>A0AAV5K9U2_9ROSI</name>
<reference evidence="4 5" key="1">
    <citation type="journal article" date="2021" name="Commun. Biol.">
        <title>The genome of Shorea leprosula (Dipterocarpaceae) highlights the ecological relevance of drought in aseasonal tropical rainforests.</title>
        <authorList>
            <person name="Ng K.K.S."/>
            <person name="Kobayashi M.J."/>
            <person name="Fawcett J.A."/>
            <person name="Hatakeyama M."/>
            <person name="Paape T."/>
            <person name="Ng C.H."/>
            <person name="Ang C.C."/>
            <person name="Tnah L.H."/>
            <person name="Lee C.T."/>
            <person name="Nishiyama T."/>
            <person name="Sese J."/>
            <person name="O'Brien M.J."/>
            <person name="Copetti D."/>
            <person name="Mohd Noor M.I."/>
            <person name="Ong R.C."/>
            <person name="Putra M."/>
            <person name="Sireger I.Z."/>
            <person name="Indrioko S."/>
            <person name="Kosugi Y."/>
            <person name="Izuno A."/>
            <person name="Isagi Y."/>
            <person name="Lee S.L."/>
            <person name="Shimizu K.K."/>
        </authorList>
    </citation>
    <scope>NUCLEOTIDE SEQUENCE [LARGE SCALE GENOMIC DNA]</scope>
    <source>
        <strain evidence="4">214</strain>
    </source>
</reference>
<proteinExistence type="predicted"/>
<feature type="region of interest" description="Disordered" evidence="3">
    <location>
        <begin position="623"/>
        <end position="643"/>
    </location>
</feature>
<dbReference type="PROSITE" id="PS51450">
    <property type="entry name" value="LRR"/>
    <property type="match status" value="5"/>
</dbReference>
<dbReference type="Gene3D" id="3.80.10.10">
    <property type="entry name" value="Ribonuclease Inhibitor"/>
    <property type="match status" value="2"/>
</dbReference>
<dbReference type="InterPro" id="IPR001611">
    <property type="entry name" value="Leu-rich_rpt"/>
</dbReference>
<dbReference type="InterPro" id="IPR003591">
    <property type="entry name" value="Leu-rich_rpt_typical-subtyp"/>
</dbReference>
<dbReference type="Pfam" id="PF12799">
    <property type="entry name" value="LRR_4"/>
    <property type="match status" value="1"/>
</dbReference>
<evidence type="ECO:0000256" key="2">
    <source>
        <dbReference type="ARBA" id="ARBA00022737"/>
    </source>
</evidence>
<sequence length="688" mass="75493">MVRFLCFNTQTHHHKPKKTVQSSVGAMHKTLEDASQVQVTKGLPKAVGISFLTKKQGDAQIQHGATAAPITSTSSEGVKRECNLDIDVRIPLIGHVKKSFSLGDGLCQEGSTPGKNAAEDESDHGFSSPNMLVAPDGSNHLLSQLQNDLDLESVEVSSDIVHNESIFLIGDPHHSDKEGCENSDCPQSADFADDSGDHSPYAECLIVKSCSMPNIIPSSPTSAGCSPFKYSALSSRSFEDLHVLEMHRKEIEVHGLDMEVVREQEKDGIMHRTETHNFDNYDAYDSYSYSALVKDWIVPVTDQINSEKNHQGELGAEGWDESTSNAFKFRRIEEWINDFQHCSPVEETGVLFHSNDNVSTEPSVMNGLTVTKADAKINPSMEAAKKYISSLSALATTAQLANQGLLIIPFLSGFASLRVLNLSGNAIVSITAGALPRGLHTLNLSKNNISTIEGLRGLTRLRVLDLSYNRIFRIGHGLASCSSLKELYLARNKISEVEGLHRLLKLTVLDLRFNKISTAKCLGQLTANYNSLQAISLEGNPAQKNVGDEQLKKYLQGLLPHLSYFNCQPIKSSSLKDSADRSVRLGIGGSSRQFDRGLRAEHKVSRKSGHVVGARIQSFASTHSRKNQTVVSAKQSRGRHARLPPPVRTRAAANQRHHHYFDFSSNLLNLKSELSIQRTQSEGTHGAF</sequence>
<organism evidence="4 5">
    <name type="scientific">Rubroshorea leprosula</name>
    <dbReference type="NCBI Taxonomy" id="152421"/>
    <lineage>
        <taxon>Eukaryota</taxon>
        <taxon>Viridiplantae</taxon>
        <taxon>Streptophyta</taxon>
        <taxon>Embryophyta</taxon>
        <taxon>Tracheophyta</taxon>
        <taxon>Spermatophyta</taxon>
        <taxon>Magnoliopsida</taxon>
        <taxon>eudicotyledons</taxon>
        <taxon>Gunneridae</taxon>
        <taxon>Pentapetalae</taxon>
        <taxon>rosids</taxon>
        <taxon>malvids</taxon>
        <taxon>Malvales</taxon>
        <taxon>Dipterocarpaceae</taxon>
        <taxon>Rubroshorea</taxon>
    </lineage>
</organism>
<dbReference type="GO" id="GO:0005737">
    <property type="term" value="C:cytoplasm"/>
    <property type="evidence" value="ECO:0007669"/>
    <property type="project" value="TreeGrafter"/>
</dbReference>
<dbReference type="EMBL" id="BPVZ01000057">
    <property type="protein sequence ID" value="GKV21437.1"/>
    <property type="molecule type" value="Genomic_DNA"/>
</dbReference>
<keyword evidence="1" id="KW-0433">Leucine-rich repeat</keyword>
<dbReference type="Proteomes" id="UP001054252">
    <property type="component" value="Unassembled WGS sequence"/>
</dbReference>
<feature type="region of interest" description="Disordered" evidence="3">
    <location>
        <begin position="107"/>
        <end position="133"/>
    </location>
</feature>
<evidence type="ECO:0008006" key="6">
    <source>
        <dbReference type="Google" id="ProtNLM"/>
    </source>
</evidence>